<proteinExistence type="predicted"/>
<reference evidence="4" key="2">
    <citation type="submission" date="2021-04" db="EMBL/GenBank/DDBJ databases">
        <authorList>
            <person name="Gilroy R."/>
        </authorList>
    </citation>
    <scope>NUCLEOTIDE SEQUENCE</scope>
    <source>
        <strain evidence="4">USASDec5-558</strain>
    </source>
</reference>
<evidence type="ECO:0000256" key="3">
    <source>
        <dbReference type="ARBA" id="ARBA00049244"/>
    </source>
</evidence>
<dbReference type="InterPro" id="IPR027417">
    <property type="entry name" value="P-loop_NTPase"/>
</dbReference>
<dbReference type="GO" id="GO:0003887">
    <property type="term" value="F:DNA-directed DNA polymerase activity"/>
    <property type="evidence" value="ECO:0007669"/>
    <property type="project" value="UniProtKB-KW"/>
</dbReference>
<protein>
    <recommendedName>
        <fullName evidence="1">DNA-directed DNA polymerase</fullName>
        <ecNumber evidence="1">2.7.7.7</ecNumber>
    </recommendedName>
</protein>
<organism evidence="4 5">
    <name type="scientific">Candidatus Anaerobiospirillum pullistercoris</name>
    <dbReference type="NCBI Taxonomy" id="2838452"/>
    <lineage>
        <taxon>Bacteria</taxon>
        <taxon>Pseudomonadati</taxon>
        <taxon>Pseudomonadota</taxon>
        <taxon>Gammaproteobacteria</taxon>
        <taxon>Aeromonadales</taxon>
        <taxon>Succinivibrionaceae</taxon>
        <taxon>Anaerobiospirillum</taxon>
    </lineage>
</organism>
<comment type="catalytic activity">
    <reaction evidence="3">
        <text>DNA(n) + a 2'-deoxyribonucleoside 5'-triphosphate = DNA(n+1) + diphosphate</text>
        <dbReference type="Rhea" id="RHEA:22508"/>
        <dbReference type="Rhea" id="RHEA-COMP:17339"/>
        <dbReference type="Rhea" id="RHEA-COMP:17340"/>
        <dbReference type="ChEBI" id="CHEBI:33019"/>
        <dbReference type="ChEBI" id="CHEBI:61560"/>
        <dbReference type="ChEBI" id="CHEBI:173112"/>
        <dbReference type="EC" id="2.7.7.7"/>
    </reaction>
</comment>
<evidence type="ECO:0000313" key="4">
    <source>
        <dbReference type="EMBL" id="HIX56988.1"/>
    </source>
</evidence>
<dbReference type="AlphaFoldDB" id="A0A9D1WDE5"/>
<sequence>MLHAWLQPYYEQFVNTLLQGRLPNSIIISGHEGLGGNALALEMARFYLCHEPSASGPCGHCASCQAFMRLNHPDLRVAYSSNAEEASNDLDFTADLMGLLQRKESTTRRSLRVDTMRQITDFLSQSAVSGGRGKVVIVEGAHLMSEGAANAILKTFEEPNEHTLIIMLSNSLESLLPTILSRATKIVLRDVPLEQSLSFLLDPQNQRPLLVHRLYGEESAAVAAEQDAMASCEGLQTPINQPRAEVALALNSYAPLSAHKMLLLGDDLKAMAVVTAIVQYVQSQGGRGNDHGIGVIEALKTLNKPLQSRLLSELILEVVKYKAYVSEDELPLVRYGQAQVLQYLPLEHLFDAMDKLRFIEERSPLVPSRAPIALVRAWLKALCTLPQQYRS</sequence>
<dbReference type="EMBL" id="DXEV01000113">
    <property type="protein sequence ID" value="HIX56988.1"/>
    <property type="molecule type" value="Genomic_DNA"/>
</dbReference>
<reference evidence="4" key="1">
    <citation type="journal article" date="2021" name="PeerJ">
        <title>Extensive microbial diversity within the chicken gut microbiome revealed by metagenomics and culture.</title>
        <authorList>
            <person name="Gilroy R."/>
            <person name="Ravi A."/>
            <person name="Getino M."/>
            <person name="Pursley I."/>
            <person name="Horton D.L."/>
            <person name="Alikhan N.F."/>
            <person name="Baker D."/>
            <person name="Gharbi K."/>
            <person name="Hall N."/>
            <person name="Watson M."/>
            <person name="Adriaenssens E.M."/>
            <person name="Foster-Nyarko E."/>
            <person name="Jarju S."/>
            <person name="Secka A."/>
            <person name="Antonio M."/>
            <person name="Oren A."/>
            <person name="Chaudhuri R.R."/>
            <person name="La Ragione R."/>
            <person name="Hildebrand F."/>
            <person name="Pallen M.J."/>
        </authorList>
    </citation>
    <scope>NUCLEOTIDE SEQUENCE</scope>
    <source>
        <strain evidence="4">USASDec5-558</strain>
    </source>
</reference>
<dbReference type="EC" id="2.7.7.7" evidence="1"/>
<keyword evidence="2" id="KW-0808">Transferase</keyword>
<gene>
    <name evidence="4" type="ORF">H9850_05910</name>
</gene>
<dbReference type="Proteomes" id="UP000886829">
    <property type="component" value="Unassembled WGS sequence"/>
</dbReference>
<evidence type="ECO:0000256" key="1">
    <source>
        <dbReference type="ARBA" id="ARBA00012417"/>
    </source>
</evidence>
<name>A0A9D1WDE5_9GAMM</name>
<dbReference type="SUPFAM" id="SSF52540">
    <property type="entry name" value="P-loop containing nucleoside triphosphate hydrolases"/>
    <property type="match status" value="1"/>
</dbReference>
<evidence type="ECO:0000313" key="5">
    <source>
        <dbReference type="Proteomes" id="UP000886829"/>
    </source>
</evidence>
<dbReference type="GO" id="GO:0006261">
    <property type="term" value="P:DNA-templated DNA replication"/>
    <property type="evidence" value="ECO:0007669"/>
    <property type="project" value="TreeGrafter"/>
</dbReference>
<dbReference type="PANTHER" id="PTHR11669:SF8">
    <property type="entry name" value="DNA POLYMERASE III SUBUNIT DELTA"/>
    <property type="match status" value="1"/>
</dbReference>
<dbReference type="PANTHER" id="PTHR11669">
    <property type="entry name" value="REPLICATION FACTOR C / DNA POLYMERASE III GAMMA-TAU SUBUNIT"/>
    <property type="match status" value="1"/>
</dbReference>
<keyword evidence="2" id="KW-0239">DNA-directed DNA polymerase</keyword>
<dbReference type="Pfam" id="PF13177">
    <property type="entry name" value="DNA_pol3_delta2"/>
    <property type="match status" value="1"/>
</dbReference>
<comment type="caution">
    <text evidence="4">The sequence shown here is derived from an EMBL/GenBank/DDBJ whole genome shotgun (WGS) entry which is preliminary data.</text>
</comment>
<keyword evidence="2" id="KW-0548">Nucleotidyltransferase</keyword>
<dbReference type="InterPro" id="IPR050238">
    <property type="entry name" value="DNA_Rep/Repair_Clamp_Loader"/>
</dbReference>
<accession>A0A9D1WDE5</accession>
<evidence type="ECO:0000256" key="2">
    <source>
        <dbReference type="ARBA" id="ARBA00022932"/>
    </source>
</evidence>
<dbReference type="Gene3D" id="3.40.50.300">
    <property type="entry name" value="P-loop containing nucleotide triphosphate hydrolases"/>
    <property type="match status" value="1"/>
</dbReference>